<evidence type="ECO:0000256" key="3">
    <source>
        <dbReference type="PIRSR" id="PIRSR001434-2"/>
    </source>
</evidence>
<dbReference type="CDD" id="cd00614">
    <property type="entry name" value="CGS_like"/>
    <property type="match status" value="1"/>
</dbReference>
<protein>
    <submittedName>
        <fullName evidence="5">Cys/Met metabolism, pyridoxal phosphate-dependent enzyme</fullName>
    </submittedName>
</protein>
<dbReference type="GO" id="GO:0005737">
    <property type="term" value="C:cytoplasm"/>
    <property type="evidence" value="ECO:0007669"/>
    <property type="project" value="TreeGrafter"/>
</dbReference>
<evidence type="ECO:0000256" key="4">
    <source>
        <dbReference type="RuleBase" id="RU362118"/>
    </source>
</evidence>
<keyword evidence="2 3" id="KW-0663">Pyridoxal phosphate</keyword>
<dbReference type="PANTHER" id="PTHR11808">
    <property type="entry name" value="TRANS-SULFURATION ENZYME FAMILY MEMBER"/>
    <property type="match status" value="1"/>
</dbReference>
<comment type="cofactor">
    <cofactor evidence="1 4">
        <name>pyridoxal 5'-phosphate</name>
        <dbReference type="ChEBI" id="CHEBI:597326"/>
    </cofactor>
</comment>
<organism evidence="5 6">
    <name type="scientific">Kipferlia bialata</name>
    <dbReference type="NCBI Taxonomy" id="797122"/>
    <lineage>
        <taxon>Eukaryota</taxon>
        <taxon>Metamonada</taxon>
        <taxon>Carpediemonas-like organisms</taxon>
        <taxon>Kipferlia</taxon>
    </lineage>
</organism>
<dbReference type="PANTHER" id="PTHR11808:SF80">
    <property type="entry name" value="CYSTATHIONINE GAMMA-LYASE"/>
    <property type="match status" value="1"/>
</dbReference>
<comment type="caution">
    <text evidence="5">The sequence shown here is derived from an EMBL/GenBank/DDBJ whole genome shotgun (WGS) entry which is preliminary data.</text>
</comment>
<dbReference type="InterPro" id="IPR000277">
    <property type="entry name" value="Cys/Met-Metab_PyrdxlP-dep_enz"/>
</dbReference>
<dbReference type="GO" id="GO:0016846">
    <property type="term" value="F:carbon-sulfur lyase activity"/>
    <property type="evidence" value="ECO:0007669"/>
    <property type="project" value="TreeGrafter"/>
</dbReference>
<feature type="modified residue" description="N6-(pyridoxal phosphate)lysine" evidence="3">
    <location>
        <position position="216"/>
    </location>
</feature>
<dbReference type="Pfam" id="PF01053">
    <property type="entry name" value="Cys_Met_Meta_PP"/>
    <property type="match status" value="1"/>
</dbReference>
<dbReference type="AlphaFoldDB" id="A0A9K3GF76"/>
<evidence type="ECO:0000313" key="6">
    <source>
        <dbReference type="Proteomes" id="UP000265618"/>
    </source>
</evidence>
<dbReference type="GO" id="GO:0030170">
    <property type="term" value="F:pyridoxal phosphate binding"/>
    <property type="evidence" value="ECO:0007669"/>
    <property type="project" value="InterPro"/>
</dbReference>
<dbReference type="Gene3D" id="3.40.640.10">
    <property type="entry name" value="Type I PLP-dependent aspartate aminotransferase-like (Major domain)"/>
    <property type="match status" value="1"/>
</dbReference>
<gene>
    <name evidence="5" type="ORF">KIPB_001361</name>
</gene>
<dbReference type="SUPFAM" id="SSF53383">
    <property type="entry name" value="PLP-dependent transferases"/>
    <property type="match status" value="1"/>
</dbReference>
<dbReference type="InterPro" id="IPR015421">
    <property type="entry name" value="PyrdxlP-dep_Trfase_major"/>
</dbReference>
<dbReference type="OrthoDB" id="3512640at2759"/>
<sequence>MPSTHEHHHFNSTCVHAGYGDKECAENAHALAPPIYATSTFTFDSAADMRDTFSGKKEGYIYTRISNPTSSVAEARLAALDGTEAACVFASGIGSICATCYTFLKAGDHMIASSAIYGCTYAYMSHILPKFGVEVDFVDTTDMAAMEAAMKENTKIVFFEAVANPVCRLTDVRAVSDMVHAKNKDCLVVVDNTFTTSYVHRPMEHGADLVVYSLTKGMIGSGTALAGAVVGPASLLGPIRFEGLKDCTGAVCDARVSHALINGLKTLHVRIQRHGENCEKVVAHVAKKVGKGVDVLYCPSHPTSPYYEVSKKMLDGYCLVMAFELTGGFDAAEKFMDALKFCKRAVSLGDAETLVCAPAVSTHATYSPEARAKYGIAEGLVRISVGLEHADDIIADLEQAFVAAGVQ</sequence>
<dbReference type="InterPro" id="IPR015424">
    <property type="entry name" value="PyrdxlP-dep_Trfase"/>
</dbReference>
<evidence type="ECO:0000256" key="1">
    <source>
        <dbReference type="ARBA" id="ARBA00001933"/>
    </source>
</evidence>
<dbReference type="Gene3D" id="3.90.1150.10">
    <property type="entry name" value="Aspartate Aminotransferase, domain 1"/>
    <property type="match status" value="1"/>
</dbReference>
<reference evidence="5 6" key="1">
    <citation type="journal article" date="2018" name="PLoS ONE">
        <title>The draft genome of Kipferlia bialata reveals reductive genome evolution in fornicate parasites.</title>
        <authorList>
            <person name="Tanifuji G."/>
            <person name="Takabayashi S."/>
            <person name="Kume K."/>
            <person name="Takagi M."/>
            <person name="Nakayama T."/>
            <person name="Kamikawa R."/>
            <person name="Inagaki Y."/>
            <person name="Hashimoto T."/>
        </authorList>
    </citation>
    <scope>NUCLEOTIDE SEQUENCE [LARGE SCALE GENOMIC DNA]</scope>
    <source>
        <strain evidence="5">NY0173</strain>
    </source>
</reference>
<dbReference type="GO" id="GO:0019346">
    <property type="term" value="P:transsulfuration"/>
    <property type="evidence" value="ECO:0007669"/>
    <property type="project" value="InterPro"/>
</dbReference>
<dbReference type="InterPro" id="IPR015422">
    <property type="entry name" value="PyrdxlP-dep_Trfase_small"/>
</dbReference>
<dbReference type="EMBL" id="BDIP01000192">
    <property type="protein sequence ID" value="GIQ80547.1"/>
    <property type="molecule type" value="Genomic_DNA"/>
</dbReference>
<dbReference type="Proteomes" id="UP000265618">
    <property type="component" value="Unassembled WGS sequence"/>
</dbReference>
<proteinExistence type="inferred from homology"/>
<evidence type="ECO:0000313" key="5">
    <source>
        <dbReference type="EMBL" id="GIQ80547.1"/>
    </source>
</evidence>
<name>A0A9K3GF76_9EUKA</name>
<evidence type="ECO:0000256" key="2">
    <source>
        <dbReference type="ARBA" id="ARBA00022898"/>
    </source>
</evidence>
<accession>A0A9K3GF76</accession>
<dbReference type="PIRSF" id="PIRSF001434">
    <property type="entry name" value="CGS"/>
    <property type="match status" value="1"/>
</dbReference>
<comment type="similarity">
    <text evidence="4">Belongs to the trans-sulfuration enzymes family.</text>
</comment>
<dbReference type="FunFam" id="3.40.640.10:FF:000046">
    <property type="entry name" value="Cystathionine gamma-lyase"/>
    <property type="match status" value="1"/>
</dbReference>
<keyword evidence="6" id="KW-1185">Reference proteome</keyword>